<proteinExistence type="predicted"/>
<organism evidence="1">
    <name type="scientific">Tanacetum cinerariifolium</name>
    <name type="common">Dalmatian daisy</name>
    <name type="synonym">Chrysanthemum cinerariifolium</name>
    <dbReference type="NCBI Taxonomy" id="118510"/>
    <lineage>
        <taxon>Eukaryota</taxon>
        <taxon>Viridiplantae</taxon>
        <taxon>Streptophyta</taxon>
        <taxon>Embryophyta</taxon>
        <taxon>Tracheophyta</taxon>
        <taxon>Spermatophyta</taxon>
        <taxon>Magnoliopsida</taxon>
        <taxon>eudicotyledons</taxon>
        <taxon>Gunneridae</taxon>
        <taxon>Pentapetalae</taxon>
        <taxon>asterids</taxon>
        <taxon>campanulids</taxon>
        <taxon>Asterales</taxon>
        <taxon>Asteraceae</taxon>
        <taxon>Asteroideae</taxon>
        <taxon>Anthemideae</taxon>
        <taxon>Anthemidinae</taxon>
        <taxon>Tanacetum</taxon>
    </lineage>
</organism>
<evidence type="ECO:0000313" key="1">
    <source>
        <dbReference type="EMBL" id="GEU90566.1"/>
    </source>
</evidence>
<dbReference type="EMBL" id="BKCJ010010214">
    <property type="protein sequence ID" value="GEU90566.1"/>
    <property type="molecule type" value="Genomic_DNA"/>
</dbReference>
<gene>
    <name evidence="1" type="ORF">Tci_062544</name>
</gene>
<accession>A0A6L2NWS2</accession>
<reference evidence="1" key="1">
    <citation type="journal article" date="2019" name="Sci. Rep.">
        <title>Draft genome of Tanacetum cinerariifolium, the natural source of mosquito coil.</title>
        <authorList>
            <person name="Yamashiro T."/>
            <person name="Shiraishi A."/>
            <person name="Satake H."/>
            <person name="Nakayama K."/>
        </authorList>
    </citation>
    <scope>NUCLEOTIDE SEQUENCE</scope>
</reference>
<comment type="caution">
    <text evidence="1">The sequence shown here is derived from an EMBL/GenBank/DDBJ whole genome shotgun (WGS) entry which is preliminary data.</text>
</comment>
<sequence length="69" mass="8102">MKEELMGIRALDSTFWTRPMYEALKDGLRRNTYPRNILCIWPNKLRLGLPVVIQSSFDKANRTSAKSFR</sequence>
<dbReference type="AlphaFoldDB" id="A0A6L2NWS2"/>
<protein>
    <submittedName>
        <fullName evidence="1">Uncharacterized protein</fullName>
    </submittedName>
</protein>
<name>A0A6L2NWS2_TANCI</name>